<dbReference type="InterPro" id="IPR039109">
    <property type="entry name" value="Ribosomal_eL30-like"/>
</dbReference>
<dbReference type="NCBIfam" id="NF005825">
    <property type="entry name" value="PRK07714.1"/>
    <property type="match status" value="1"/>
</dbReference>
<accession>A0ABW1L3J6</accession>
<dbReference type="Gene3D" id="3.30.1330.30">
    <property type="match status" value="1"/>
</dbReference>
<keyword evidence="2" id="KW-0687">Ribonucleoprotein</keyword>
<evidence type="ECO:0000313" key="4">
    <source>
        <dbReference type="EMBL" id="MFC6038334.1"/>
    </source>
</evidence>
<dbReference type="InterPro" id="IPR004038">
    <property type="entry name" value="Ribosomal_eL8/eL30/eS12/Gad45"/>
</dbReference>
<protein>
    <submittedName>
        <fullName evidence="4">YlxQ family RNA-binding protein</fullName>
    </submittedName>
</protein>
<comment type="caution">
    <text evidence="4">The sequence shown here is derived from an EMBL/GenBank/DDBJ whole genome shotgun (WGS) entry which is preliminary data.</text>
</comment>
<dbReference type="Proteomes" id="UP001596170">
    <property type="component" value="Unassembled WGS sequence"/>
</dbReference>
<evidence type="ECO:0000256" key="1">
    <source>
        <dbReference type="ARBA" id="ARBA00022980"/>
    </source>
</evidence>
<evidence type="ECO:0000256" key="2">
    <source>
        <dbReference type="ARBA" id="ARBA00023274"/>
    </source>
</evidence>
<evidence type="ECO:0000259" key="3">
    <source>
        <dbReference type="Pfam" id="PF01248"/>
    </source>
</evidence>
<organism evidence="4 5">
    <name type="scientific">Paenisporosarcina macmurdoensis</name>
    <dbReference type="NCBI Taxonomy" id="212659"/>
    <lineage>
        <taxon>Bacteria</taxon>
        <taxon>Bacillati</taxon>
        <taxon>Bacillota</taxon>
        <taxon>Bacilli</taxon>
        <taxon>Bacillales</taxon>
        <taxon>Caryophanaceae</taxon>
        <taxon>Paenisporosarcina</taxon>
    </lineage>
</organism>
<dbReference type="EMBL" id="JBHSRI010000002">
    <property type="protein sequence ID" value="MFC6038334.1"/>
    <property type="molecule type" value="Genomic_DNA"/>
</dbReference>
<dbReference type="SUPFAM" id="SSF55315">
    <property type="entry name" value="L30e-like"/>
    <property type="match status" value="1"/>
</dbReference>
<dbReference type="InterPro" id="IPR029064">
    <property type="entry name" value="Ribosomal_eL30-like_sf"/>
</dbReference>
<sequence>MKQKQQILQLLGLAVSARMLTSGEELVVKVIRNSQAKIVIISSDASANTMKKIQDKCKSYNVELHVFGDRTDLGHATGKDARVVLAVTDQGFAKKLSELLNEFNRG</sequence>
<keyword evidence="5" id="KW-1185">Reference proteome</keyword>
<evidence type="ECO:0000313" key="5">
    <source>
        <dbReference type="Proteomes" id="UP001596170"/>
    </source>
</evidence>
<reference evidence="5" key="1">
    <citation type="journal article" date="2019" name="Int. J. Syst. Evol. Microbiol.">
        <title>The Global Catalogue of Microorganisms (GCM) 10K type strain sequencing project: providing services to taxonomists for standard genome sequencing and annotation.</title>
        <authorList>
            <consortium name="The Broad Institute Genomics Platform"/>
            <consortium name="The Broad Institute Genome Sequencing Center for Infectious Disease"/>
            <person name="Wu L."/>
            <person name="Ma J."/>
        </authorList>
    </citation>
    <scope>NUCLEOTIDE SEQUENCE [LARGE SCALE GENOMIC DNA]</scope>
    <source>
        <strain evidence="5">CCUG 54527</strain>
    </source>
</reference>
<dbReference type="RefSeq" id="WP_377732345.1">
    <property type="nucleotide sequence ID" value="NZ_JBHSRI010000002.1"/>
</dbReference>
<dbReference type="PANTHER" id="PTHR11449">
    <property type="entry name" value="RIBOSOMAL PROTEIN L30"/>
    <property type="match status" value="1"/>
</dbReference>
<name>A0ABW1L3J6_9BACL</name>
<keyword evidence="1" id="KW-0689">Ribosomal protein</keyword>
<dbReference type="Pfam" id="PF01248">
    <property type="entry name" value="Ribosomal_L7Ae"/>
    <property type="match status" value="1"/>
</dbReference>
<gene>
    <name evidence="4" type="ORF">ACFPYN_02590</name>
</gene>
<feature type="domain" description="Ribosomal protein eL8/eL30/eS12/Gadd45" evidence="3">
    <location>
        <begin position="6"/>
        <end position="96"/>
    </location>
</feature>
<proteinExistence type="predicted"/>